<evidence type="ECO:0000256" key="6">
    <source>
        <dbReference type="SAM" id="MobiDB-lite"/>
    </source>
</evidence>
<dbReference type="GO" id="GO:0003677">
    <property type="term" value="F:DNA binding"/>
    <property type="evidence" value="ECO:0007669"/>
    <property type="project" value="UniProtKB-KW"/>
</dbReference>
<evidence type="ECO:0000256" key="2">
    <source>
        <dbReference type="ARBA" id="ARBA00022723"/>
    </source>
</evidence>
<keyword evidence="9" id="KW-1185">Reference proteome</keyword>
<name>A0A2U1N3X4_ARTAN</name>
<dbReference type="EMBL" id="PKPP01003687">
    <property type="protein sequence ID" value="PWA68186.1"/>
    <property type="molecule type" value="Genomic_DNA"/>
</dbReference>
<proteinExistence type="inferred from homology"/>
<dbReference type="PANTHER" id="PTHR47165:SF4">
    <property type="entry name" value="OS03G0429900 PROTEIN"/>
    <property type="match status" value="1"/>
</dbReference>
<dbReference type="CDD" id="cd04476">
    <property type="entry name" value="RPA1_DBD_C"/>
    <property type="match status" value="1"/>
</dbReference>
<evidence type="ECO:0000313" key="8">
    <source>
        <dbReference type="EMBL" id="PWA68186.1"/>
    </source>
</evidence>
<protein>
    <submittedName>
        <fullName evidence="8">Nucleic acid-binding, OB-fold protein</fullName>
    </submittedName>
</protein>
<dbReference type="PANTHER" id="PTHR47165">
    <property type="entry name" value="OS03G0429900 PROTEIN"/>
    <property type="match status" value="1"/>
</dbReference>
<evidence type="ECO:0000256" key="3">
    <source>
        <dbReference type="ARBA" id="ARBA00022771"/>
    </source>
</evidence>
<dbReference type="InterPro" id="IPR047192">
    <property type="entry name" value="Euk_RPA1_DBD_C"/>
</dbReference>
<keyword evidence="2" id="KW-0479">Metal-binding</keyword>
<sequence length="282" mass="31785">MLKMMSTHTGKYTIILTSMSARYYNGQLGISSCSSTLILDDDEIPTIVTFKSQISNVNDDDLGVPISAEKSQTGTLDELLALGRDRRKDATVIHCEAEIVSIHTKNSWYYPACGGGKCKKGVTRKDGKLWCDSCNKPVNYPKPRFRLEVVIRDETNETVVVMWDETATELTKSSAKALVDELEQDEDDSSVLPNALTNLFNTKHVFEIRSHTYYNCGDFESLPLNDSKTDDAPEDSSSNTKPGLKRLVRAPQLTTPCTYKYIDEHYFRYIEEDSDTEAPHKR</sequence>
<organism evidence="8 9">
    <name type="scientific">Artemisia annua</name>
    <name type="common">Sweet wormwood</name>
    <dbReference type="NCBI Taxonomy" id="35608"/>
    <lineage>
        <taxon>Eukaryota</taxon>
        <taxon>Viridiplantae</taxon>
        <taxon>Streptophyta</taxon>
        <taxon>Embryophyta</taxon>
        <taxon>Tracheophyta</taxon>
        <taxon>Spermatophyta</taxon>
        <taxon>Magnoliopsida</taxon>
        <taxon>eudicotyledons</taxon>
        <taxon>Gunneridae</taxon>
        <taxon>Pentapetalae</taxon>
        <taxon>asterids</taxon>
        <taxon>campanulids</taxon>
        <taxon>Asterales</taxon>
        <taxon>Asteraceae</taxon>
        <taxon>Asteroideae</taxon>
        <taxon>Anthemideae</taxon>
        <taxon>Artemisiinae</taxon>
        <taxon>Artemisia</taxon>
    </lineage>
</organism>
<evidence type="ECO:0000256" key="5">
    <source>
        <dbReference type="ARBA" id="ARBA00023125"/>
    </source>
</evidence>
<dbReference type="GO" id="GO:0008270">
    <property type="term" value="F:zinc ion binding"/>
    <property type="evidence" value="ECO:0007669"/>
    <property type="project" value="UniProtKB-KW"/>
</dbReference>
<evidence type="ECO:0000259" key="7">
    <source>
        <dbReference type="Pfam" id="PF08646"/>
    </source>
</evidence>
<keyword evidence="5" id="KW-0238">DNA-binding</keyword>
<dbReference type="SUPFAM" id="SSF50249">
    <property type="entry name" value="Nucleic acid-binding proteins"/>
    <property type="match status" value="1"/>
</dbReference>
<keyword evidence="4" id="KW-0862">Zinc</keyword>
<dbReference type="InterPro" id="IPR013955">
    <property type="entry name" value="Rep_factor-A_C"/>
</dbReference>
<feature type="region of interest" description="Disordered" evidence="6">
    <location>
        <begin position="225"/>
        <end position="247"/>
    </location>
</feature>
<comment type="similarity">
    <text evidence="1">Belongs to the replication factor A protein 1 family.</text>
</comment>
<dbReference type="AlphaFoldDB" id="A0A2U1N3X4"/>
<dbReference type="Proteomes" id="UP000245207">
    <property type="component" value="Unassembled WGS sequence"/>
</dbReference>
<dbReference type="Gene3D" id="2.40.50.140">
    <property type="entry name" value="Nucleic acid-binding proteins"/>
    <property type="match status" value="1"/>
</dbReference>
<reference evidence="8 9" key="1">
    <citation type="journal article" date="2018" name="Mol. Plant">
        <title>The genome of Artemisia annua provides insight into the evolution of Asteraceae family and artemisinin biosynthesis.</title>
        <authorList>
            <person name="Shen Q."/>
            <person name="Zhang L."/>
            <person name="Liao Z."/>
            <person name="Wang S."/>
            <person name="Yan T."/>
            <person name="Shi P."/>
            <person name="Liu M."/>
            <person name="Fu X."/>
            <person name="Pan Q."/>
            <person name="Wang Y."/>
            <person name="Lv Z."/>
            <person name="Lu X."/>
            <person name="Zhang F."/>
            <person name="Jiang W."/>
            <person name="Ma Y."/>
            <person name="Chen M."/>
            <person name="Hao X."/>
            <person name="Li L."/>
            <person name="Tang Y."/>
            <person name="Lv G."/>
            <person name="Zhou Y."/>
            <person name="Sun X."/>
            <person name="Brodelius P.E."/>
            <person name="Rose J.K.C."/>
            <person name="Tang K."/>
        </authorList>
    </citation>
    <scope>NUCLEOTIDE SEQUENCE [LARGE SCALE GENOMIC DNA]</scope>
    <source>
        <strain evidence="9">cv. Huhao1</strain>
        <tissue evidence="8">Leaf</tissue>
    </source>
</reference>
<dbReference type="PROSITE" id="PS51257">
    <property type="entry name" value="PROKAR_LIPOPROTEIN"/>
    <property type="match status" value="1"/>
</dbReference>
<gene>
    <name evidence="8" type="ORF">CTI12_AA309930</name>
</gene>
<evidence type="ECO:0000256" key="4">
    <source>
        <dbReference type="ARBA" id="ARBA00022833"/>
    </source>
</evidence>
<accession>A0A2U1N3X4</accession>
<dbReference type="OrthoDB" id="1721399at2759"/>
<dbReference type="InterPro" id="IPR012340">
    <property type="entry name" value="NA-bd_OB-fold"/>
</dbReference>
<dbReference type="Pfam" id="PF08646">
    <property type="entry name" value="Rep_fac-A_C"/>
    <property type="match status" value="1"/>
</dbReference>
<keyword evidence="3" id="KW-0863">Zinc-finger</keyword>
<feature type="domain" description="Replication factor A C-terminal" evidence="7">
    <location>
        <begin position="94"/>
        <end position="211"/>
    </location>
</feature>
<evidence type="ECO:0000256" key="1">
    <source>
        <dbReference type="ARBA" id="ARBA00005690"/>
    </source>
</evidence>
<dbReference type="STRING" id="35608.A0A2U1N3X4"/>
<comment type="caution">
    <text evidence="8">The sequence shown here is derived from an EMBL/GenBank/DDBJ whole genome shotgun (WGS) entry which is preliminary data.</text>
</comment>
<evidence type="ECO:0000313" key="9">
    <source>
        <dbReference type="Proteomes" id="UP000245207"/>
    </source>
</evidence>